<dbReference type="AlphaFoldDB" id="A0A1C4GBS8"/>
<organism evidence="3 4">
    <name type="scientific">Rhodococcus qingshengii</name>
    <dbReference type="NCBI Taxonomy" id="334542"/>
    <lineage>
        <taxon>Bacteria</taxon>
        <taxon>Bacillati</taxon>
        <taxon>Actinomycetota</taxon>
        <taxon>Actinomycetes</taxon>
        <taxon>Mycobacteriales</taxon>
        <taxon>Nocardiaceae</taxon>
        <taxon>Rhodococcus</taxon>
        <taxon>Rhodococcus erythropolis group</taxon>
    </lineage>
</organism>
<accession>A0A1C4GBS8</accession>
<proteinExistence type="predicted"/>
<dbReference type="InterPro" id="IPR024071">
    <property type="entry name" value="S-Me-THD_C_sf"/>
</dbReference>
<evidence type="ECO:0000259" key="2">
    <source>
        <dbReference type="Pfam" id="PF20906"/>
    </source>
</evidence>
<dbReference type="InterPro" id="IPR048350">
    <property type="entry name" value="S-Me-THD-like_C"/>
</dbReference>
<dbReference type="Pfam" id="PF20906">
    <property type="entry name" value="S-Me-THD_C"/>
    <property type="match status" value="1"/>
</dbReference>
<evidence type="ECO:0000313" key="4">
    <source>
        <dbReference type="Proteomes" id="UP000230886"/>
    </source>
</evidence>
<dbReference type="Gene3D" id="3.40.1610.10">
    <property type="entry name" value="CV3147-like domain"/>
    <property type="match status" value="1"/>
</dbReference>
<dbReference type="InterPro" id="IPR010318">
    <property type="entry name" value="S-Me-THD_N"/>
</dbReference>
<dbReference type="RefSeq" id="WP_058227984.1">
    <property type="nucleotide sequence ID" value="NZ_FMBB01000019.1"/>
</dbReference>
<dbReference type="SUPFAM" id="SSF160991">
    <property type="entry name" value="CV3147-like"/>
    <property type="match status" value="1"/>
</dbReference>
<dbReference type="InterPro" id="IPR027479">
    <property type="entry name" value="S-Me-THD_N_sf"/>
</dbReference>
<evidence type="ECO:0000313" key="3">
    <source>
        <dbReference type="EMBL" id="PCK26284.1"/>
    </source>
</evidence>
<protein>
    <submittedName>
        <fullName evidence="3">DUF917 domain-containing protein</fullName>
    </submittedName>
</protein>
<feature type="domain" description="S-Me-THD N-terminal" evidence="1">
    <location>
        <begin position="11"/>
        <end position="164"/>
    </location>
</feature>
<dbReference type="EMBL" id="NOVD01000010">
    <property type="protein sequence ID" value="PCK26284.1"/>
    <property type="molecule type" value="Genomic_DNA"/>
</dbReference>
<name>A0A1C4GBS8_RHOSG</name>
<sequence>MSRLHAVREADLDAIAAGAVVLGCGGGGDPRLFVELLRPLMTSTSVEVIAPDQLPEEALVMPVGIVGSALALEEQLPSGREFADTAAALTRWTGKRPTAVMTFEGGGLNALSGIAAALALGIPVVDADLLGRAMPRLDHFSLAAAGLELCPVTLAQPGGLITVVDGVDVLGAEVAVRSLIGRTSGWGALAIASIDARTVQEACIPGTLSRAYELGQHIGALGSWQEIAESSGALVMGTGRVRAVRRSRPDTGDRRGSVILEHDSAVIRVEFESEFLTVALDGEMIATCPDIVTLLDVRTGAFVSCESVHQGHDVAVLVLPGPQWWAEEVGRLKVVGPRAFGIDHDAVLMEAR</sequence>
<dbReference type="Gene3D" id="2.40.390.10">
    <property type="entry name" value="CV3147-like"/>
    <property type="match status" value="1"/>
</dbReference>
<gene>
    <name evidence="3" type="ORF">CHR55_16980</name>
</gene>
<dbReference type="Pfam" id="PF06032">
    <property type="entry name" value="S-Me-THD_N"/>
    <property type="match status" value="1"/>
</dbReference>
<reference evidence="3 4" key="1">
    <citation type="submission" date="2017-07" db="EMBL/GenBank/DDBJ databases">
        <title>Draft sequence of Rhodococcus enclensis 23b-28.</title>
        <authorList>
            <person name="Besaury L."/>
            <person name="Sancelme M."/>
            <person name="Amato P."/>
            <person name="Lallement A."/>
            <person name="Delort A.-M."/>
        </authorList>
    </citation>
    <scope>NUCLEOTIDE SEQUENCE [LARGE SCALE GENOMIC DNA]</scope>
    <source>
        <strain evidence="3 4">23b-28</strain>
    </source>
</reference>
<comment type="caution">
    <text evidence="3">The sequence shown here is derived from an EMBL/GenBank/DDBJ whole genome shotgun (WGS) entry which is preliminary data.</text>
</comment>
<evidence type="ECO:0000259" key="1">
    <source>
        <dbReference type="Pfam" id="PF06032"/>
    </source>
</evidence>
<dbReference type="PROSITE" id="PS51257">
    <property type="entry name" value="PROKAR_LIPOPROTEIN"/>
    <property type="match status" value="1"/>
</dbReference>
<feature type="domain" description="S-Me-THD-like C-terminal" evidence="2">
    <location>
        <begin position="172"/>
        <end position="346"/>
    </location>
</feature>
<dbReference type="Proteomes" id="UP000230886">
    <property type="component" value="Unassembled WGS sequence"/>
</dbReference>